<dbReference type="RefSeq" id="WP_076453006.1">
    <property type="nucleotide sequence ID" value="NZ_FTOB01000001.1"/>
</dbReference>
<dbReference type="Proteomes" id="UP000185728">
    <property type="component" value="Unassembled WGS sequence"/>
</dbReference>
<name>A0ABY1KL37_9FLAO</name>
<organism evidence="1 2">
    <name type="scientific">Zobellia uliginosa</name>
    <dbReference type="NCBI Taxonomy" id="143224"/>
    <lineage>
        <taxon>Bacteria</taxon>
        <taxon>Pseudomonadati</taxon>
        <taxon>Bacteroidota</taxon>
        <taxon>Flavobacteriia</taxon>
        <taxon>Flavobacteriales</taxon>
        <taxon>Flavobacteriaceae</taxon>
        <taxon>Zobellia</taxon>
    </lineage>
</organism>
<dbReference type="EMBL" id="FTOB01000001">
    <property type="protein sequence ID" value="SIS37290.1"/>
    <property type="molecule type" value="Genomic_DNA"/>
</dbReference>
<evidence type="ECO:0008006" key="3">
    <source>
        <dbReference type="Google" id="ProtNLM"/>
    </source>
</evidence>
<reference evidence="1 2" key="1">
    <citation type="submission" date="2017-01" db="EMBL/GenBank/DDBJ databases">
        <authorList>
            <person name="Varghese N."/>
            <person name="Submissions S."/>
        </authorList>
    </citation>
    <scope>NUCLEOTIDE SEQUENCE [LARGE SCALE GENOMIC DNA]</scope>
    <source>
        <strain evidence="1 2">DSM 2061</strain>
    </source>
</reference>
<sequence>METIVPARTKLLAQRDFGIAKFWYYPNFLVGEFAEGMHVTKENALQPIRFAKQFYGDTPIIYISHRRNSYSMDTVGYKDVVDMFPNFIGFAVVSKNKYQRMLVHLEKMFIKRPIGVFFQLDEAYAWAEEELEKHQHHSFRP</sequence>
<proteinExistence type="predicted"/>
<evidence type="ECO:0000313" key="2">
    <source>
        <dbReference type="Proteomes" id="UP000185728"/>
    </source>
</evidence>
<comment type="caution">
    <text evidence="1">The sequence shown here is derived from an EMBL/GenBank/DDBJ whole genome shotgun (WGS) entry which is preliminary data.</text>
</comment>
<keyword evidence="2" id="KW-1185">Reference proteome</keyword>
<dbReference type="InterPro" id="IPR036513">
    <property type="entry name" value="STAS_dom_sf"/>
</dbReference>
<accession>A0ABY1KL37</accession>
<protein>
    <recommendedName>
        <fullName evidence="3">STAS/SEC14 domain-containing protein</fullName>
    </recommendedName>
</protein>
<dbReference type="SUPFAM" id="SSF52091">
    <property type="entry name" value="SpoIIaa-like"/>
    <property type="match status" value="1"/>
</dbReference>
<gene>
    <name evidence="1" type="ORF">SAMN05421766_10182</name>
</gene>
<evidence type="ECO:0000313" key="1">
    <source>
        <dbReference type="EMBL" id="SIS37290.1"/>
    </source>
</evidence>